<proteinExistence type="predicted"/>
<dbReference type="Pfam" id="PF08240">
    <property type="entry name" value="ADH_N"/>
    <property type="match status" value="1"/>
</dbReference>
<feature type="domain" description="Enoyl reductase (ER)" evidence="1">
    <location>
        <begin position="10"/>
        <end position="338"/>
    </location>
</feature>
<dbReference type="PANTHER" id="PTHR45033">
    <property type="match status" value="1"/>
</dbReference>
<evidence type="ECO:0000259" key="1">
    <source>
        <dbReference type="SMART" id="SM00829"/>
    </source>
</evidence>
<dbReference type="InterPro" id="IPR036291">
    <property type="entry name" value="NAD(P)-bd_dom_sf"/>
</dbReference>
<accession>A0A069E7P9</accession>
<dbReference type="PANTHER" id="PTHR45033:SF3">
    <property type="entry name" value="DEHYDROGENASE, PUTATIVE (AFU_ORTHOLOGUE AFUA_2G13270)-RELATED"/>
    <property type="match status" value="1"/>
</dbReference>
<dbReference type="SUPFAM" id="SSF51735">
    <property type="entry name" value="NAD(P)-binding Rossmann-fold domains"/>
    <property type="match status" value="1"/>
</dbReference>
<dbReference type="InterPro" id="IPR013149">
    <property type="entry name" value="ADH-like_C"/>
</dbReference>
<reference evidence="2 3" key="1">
    <citation type="journal article" date="2014" name="Antonie Van Leeuwenhoek">
        <title>Hyphomonas beringensis sp. nov. and Hyphomonas chukchiensis sp. nov., isolated from surface seawater of the Bering Sea and Chukchi Sea.</title>
        <authorList>
            <person name="Li C."/>
            <person name="Lai Q."/>
            <person name="Li G."/>
            <person name="Dong C."/>
            <person name="Wang J."/>
            <person name="Liao Y."/>
            <person name="Shao Z."/>
        </authorList>
    </citation>
    <scope>NUCLEOTIDE SEQUENCE [LARGE SCALE GENOMIC DNA]</scope>
    <source>
        <strain evidence="2 3">MHS-3</strain>
    </source>
</reference>
<comment type="caution">
    <text evidence="2">The sequence shown here is derived from an EMBL/GenBank/DDBJ whole genome shotgun (WGS) entry which is preliminary data.</text>
</comment>
<dbReference type="SUPFAM" id="SSF50129">
    <property type="entry name" value="GroES-like"/>
    <property type="match status" value="1"/>
</dbReference>
<dbReference type="Gene3D" id="3.40.50.720">
    <property type="entry name" value="NAD(P)-binding Rossmann-like Domain"/>
    <property type="match status" value="1"/>
</dbReference>
<dbReference type="Gene3D" id="3.90.180.10">
    <property type="entry name" value="Medium-chain alcohol dehydrogenases, catalytic domain"/>
    <property type="match status" value="1"/>
</dbReference>
<dbReference type="EMBL" id="ARYH01000001">
    <property type="protein sequence ID" value="KCZ86128.1"/>
    <property type="molecule type" value="Genomic_DNA"/>
</dbReference>
<sequence length="340" mass="36570">MKAAVLEKRGADGLKFMTVPDPQRKLGEAVMRVHASSLNRVDAYMRDNGQGITHELPIILGVDGAGEIVECDSDSAFKPGQRVMLFSYDFCQKCRYCLAGEQPLCLRAKIAGEHRDGCFAEYVSMPEHCFVPLPDEISYDAAGVLPAAYNTAYRMLFGKRALLPGESVLVVGAGGGVSVACIQLASHIGARVLVTTSSEAKLEKARSIGADGGVNYRTEAVSRRILELTGGEGVDMVIDSVGEASWGESLRSLRRGGRIISCGATTGGNPPVELQRMFIRQLELYGSTGGNFDEARRLLSLIAECGIEPVIDSQFGLSDISKAYDRLEAPDRFGKVSLVI</sequence>
<dbReference type="InterPro" id="IPR011032">
    <property type="entry name" value="GroES-like_sf"/>
</dbReference>
<dbReference type="STRING" id="1280949.HAD_10595"/>
<protein>
    <submittedName>
        <fullName evidence="2">Alcohol dehydrogenase</fullName>
    </submittedName>
</protein>
<dbReference type="PATRIC" id="fig|1280949.3.peg.2166"/>
<dbReference type="OrthoDB" id="9805883at2"/>
<name>A0A069E7P9_9PROT</name>
<keyword evidence="3" id="KW-1185">Reference proteome</keyword>
<dbReference type="InterPro" id="IPR020843">
    <property type="entry name" value="ER"/>
</dbReference>
<gene>
    <name evidence="2" type="ORF">HAD_10595</name>
</gene>
<organism evidence="2 3">
    <name type="scientific">Hyphomonas adhaerens MHS-3</name>
    <dbReference type="NCBI Taxonomy" id="1280949"/>
    <lineage>
        <taxon>Bacteria</taxon>
        <taxon>Pseudomonadati</taxon>
        <taxon>Pseudomonadota</taxon>
        <taxon>Alphaproteobacteria</taxon>
        <taxon>Hyphomonadales</taxon>
        <taxon>Hyphomonadaceae</taxon>
        <taxon>Hyphomonas</taxon>
    </lineage>
</organism>
<dbReference type="RefSeq" id="WP_035570960.1">
    <property type="nucleotide sequence ID" value="NZ_ARYH01000001.1"/>
</dbReference>
<dbReference type="Pfam" id="PF00107">
    <property type="entry name" value="ADH_zinc_N"/>
    <property type="match status" value="1"/>
</dbReference>
<dbReference type="SMART" id="SM00829">
    <property type="entry name" value="PKS_ER"/>
    <property type="match status" value="1"/>
</dbReference>
<dbReference type="Proteomes" id="UP000027446">
    <property type="component" value="Unassembled WGS sequence"/>
</dbReference>
<evidence type="ECO:0000313" key="2">
    <source>
        <dbReference type="EMBL" id="KCZ86128.1"/>
    </source>
</evidence>
<dbReference type="GO" id="GO:0016491">
    <property type="term" value="F:oxidoreductase activity"/>
    <property type="evidence" value="ECO:0007669"/>
    <property type="project" value="InterPro"/>
</dbReference>
<dbReference type="InterPro" id="IPR052711">
    <property type="entry name" value="Zinc_ADH-like"/>
</dbReference>
<dbReference type="InterPro" id="IPR013154">
    <property type="entry name" value="ADH-like_N"/>
</dbReference>
<dbReference type="AlphaFoldDB" id="A0A069E7P9"/>
<evidence type="ECO:0000313" key="3">
    <source>
        <dbReference type="Proteomes" id="UP000027446"/>
    </source>
</evidence>
<dbReference type="eggNOG" id="COG0604">
    <property type="taxonomic scope" value="Bacteria"/>
</dbReference>